<feature type="binding site" evidence="1">
    <location>
        <position position="160"/>
    </location>
    <ligand>
        <name>S-adenosyl-L-methionine</name>
        <dbReference type="ChEBI" id="CHEBI:59789"/>
    </ligand>
</feature>
<evidence type="ECO:0000313" key="3">
    <source>
        <dbReference type="Proteomes" id="UP000005459"/>
    </source>
</evidence>
<keyword evidence="1" id="KW-0949">S-adenosyl-L-methionine</keyword>
<dbReference type="PANTHER" id="PTHR37426">
    <property type="entry name" value="RIBOSOMAL RNA LARGE SUBUNIT METHYLTRANSFERASE J"/>
    <property type="match status" value="1"/>
</dbReference>
<dbReference type="eggNOG" id="COG2961">
    <property type="taxonomic scope" value="Bacteria"/>
</dbReference>
<dbReference type="SUPFAM" id="SSF53335">
    <property type="entry name" value="S-adenosyl-L-methionine-dependent methyltransferases"/>
    <property type="match status" value="1"/>
</dbReference>
<dbReference type="PATRIC" id="fig|768671.3.peg.992"/>
<dbReference type="Pfam" id="PF04378">
    <property type="entry name" value="RsmJ"/>
    <property type="match status" value="1"/>
</dbReference>
<dbReference type="GO" id="GO:0005829">
    <property type="term" value="C:cytosol"/>
    <property type="evidence" value="ECO:0007669"/>
    <property type="project" value="TreeGrafter"/>
</dbReference>
<evidence type="ECO:0000313" key="2">
    <source>
        <dbReference type="EMBL" id="EGV19482.1"/>
    </source>
</evidence>
<organism evidence="2 3">
    <name type="scientific">Thiocapsa marina 5811</name>
    <dbReference type="NCBI Taxonomy" id="768671"/>
    <lineage>
        <taxon>Bacteria</taxon>
        <taxon>Pseudomonadati</taxon>
        <taxon>Pseudomonadota</taxon>
        <taxon>Gammaproteobacteria</taxon>
        <taxon>Chromatiales</taxon>
        <taxon>Chromatiaceae</taxon>
        <taxon>Thiocapsa</taxon>
    </lineage>
</organism>
<feature type="binding site" evidence="1">
    <location>
        <position position="61"/>
    </location>
    <ligand>
        <name>S-adenosyl-L-methionine</name>
        <dbReference type="ChEBI" id="CHEBI:59789"/>
    </ligand>
</feature>
<dbReference type="EMBL" id="AFWV01000003">
    <property type="protein sequence ID" value="EGV19482.1"/>
    <property type="molecule type" value="Genomic_DNA"/>
</dbReference>
<dbReference type="InterPro" id="IPR007473">
    <property type="entry name" value="RlmJ"/>
</dbReference>
<keyword evidence="1" id="KW-0694">RNA-binding</keyword>
<proteinExistence type="inferred from homology"/>
<feature type="binding site" evidence="1">
    <location>
        <position position="142"/>
    </location>
    <ligand>
        <name>S-adenosyl-L-methionine</name>
        <dbReference type="ChEBI" id="CHEBI:59789"/>
    </ligand>
</feature>
<dbReference type="Gene3D" id="3.40.50.150">
    <property type="entry name" value="Vaccinia Virus protein VP39"/>
    <property type="match status" value="1"/>
</dbReference>
<feature type="binding site" evidence="1">
    <location>
        <position position="206"/>
    </location>
    <ligand>
        <name>S-adenosyl-L-methionine</name>
        <dbReference type="ChEBI" id="CHEBI:59789"/>
    </ligand>
</feature>
<accession>F9U870</accession>
<dbReference type="HAMAP" id="MF_00934">
    <property type="entry name" value="23SrRNA_methyltr_J"/>
    <property type="match status" value="1"/>
</dbReference>
<feature type="active site" description="Proton acceptor" evidence="1">
    <location>
        <position position="206"/>
    </location>
</feature>
<feature type="binding site" evidence="1">
    <location>
        <begin position="185"/>
        <end position="186"/>
    </location>
    <ligand>
        <name>S-adenosyl-L-methionine</name>
        <dbReference type="ChEBI" id="CHEBI:59789"/>
    </ligand>
</feature>
<dbReference type="PANTHER" id="PTHR37426:SF1">
    <property type="entry name" value="RIBOSOMAL RNA LARGE SUBUNIT METHYLTRANSFERASE J"/>
    <property type="match status" value="1"/>
</dbReference>
<keyword evidence="3" id="KW-1185">Reference proteome</keyword>
<feature type="binding site" evidence="1">
    <location>
        <position position="84"/>
    </location>
    <ligand>
        <name>S-adenosyl-L-methionine</name>
        <dbReference type="ChEBI" id="CHEBI:59789"/>
    </ligand>
</feature>
<comment type="catalytic activity">
    <reaction evidence="1">
        <text>adenosine(2030) in 23S rRNA + S-adenosyl-L-methionine = N(6)-methyladenosine(2030) in 23S rRNA + S-adenosyl-L-homocysteine + H(+)</text>
        <dbReference type="Rhea" id="RHEA:43736"/>
        <dbReference type="Rhea" id="RHEA-COMP:10668"/>
        <dbReference type="Rhea" id="RHEA-COMP:10669"/>
        <dbReference type="ChEBI" id="CHEBI:15378"/>
        <dbReference type="ChEBI" id="CHEBI:57856"/>
        <dbReference type="ChEBI" id="CHEBI:59789"/>
        <dbReference type="ChEBI" id="CHEBI:74411"/>
        <dbReference type="ChEBI" id="CHEBI:74449"/>
        <dbReference type="EC" id="2.1.1.266"/>
    </reaction>
</comment>
<reference evidence="2 3" key="1">
    <citation type="submission" date="2011-06" db="EMBL/GenBank/DDBJ databases">
        <title>The draft genome of Thiocapsa marina 5811.</title>
        <authorList>
            <consortium name="US DOE Joint Genome Institute (JGI-PGF)"/>
            <person name="Lucas S."/>
            <person name="Han J."/>
            <person name="Cheng J.-F."/>
            <person name="Goodwin L."/>
            <person name="Pitluck S."/>
            <person name="Peters L."/>
            <person name="Land M.L."/>
            <person name="Hauser L."/>
            <person name="Vogl K."/>
            <person name="Liu Z."/>
            <person name="Imhoff J."/>
            <person name="Thiel V."/>
            <person name="Frigaard N.-U."/>
            <person name="Bryant D."/>
            <person name="Woyke T.J."/>
        </authorList>
    </citation>
    <scope>NUCLEOTIDE SEQUENCE [LARGE SCALE GENOMIC DNA]</scope>
    <source>
        <strain evidence="2 3">5811</strain>
    </source>
</reference>
<sequence>MRVSSPARGLIGAPSSCCSTRAGPCFDCGRRIEGNRSERSTGLLSYLHGFHAGNHADVFKHAVLGLVLESLLAKPKPLVYVESHAGAGRYDLGAEQALKTAEYRLGIARLWEQRDVFPELSAYLGAISSLNPSGGFSVYPGSPALAAHLLRAQDRLILMELHPTESQTLRRHLGGDPRIGIHRRDGLEGLTALLPPKPARGLVLIDPPYEQVSEYRRVAEALLAAHARWPTGVYALWFPRLGLQRDRSADLIGSIRRSVSDGLLCELRVRRQVDDFGMHGSGMLILNPPWRLEERLGDLLPRLADTLAIEETGRSVPSWTIERI</sequence>
<dbReference type="GO" id="GO:0070475">
    <property type="term" value="P:rRNA base methylation"/>
    <property type="evidence" value="ECO:0007669"/>
    <property type="project" value="UniProtKB-UniRule"/>
</dbReference>
<dbReference type="Proteomes" id="UP000005459">
    <property type="component" value="Unassembled WGS sequence"/>
</dbReference>
<dbReference type="GO" id="GO:0036307">
    <property type="term" value="F:23S rRNA (adenine(2030)-N(6))-methyltransferase activity"/>
    <property type="evidence" value="ECO:0007669"/>
    <property type="project" value="UniProtKB-UniRule"/>
</dbReference>
<name>F9U870_9GAMM</name>
<dbReference type="AlphaFoldDB" id="F9U870"/>
<keyword evidence="1" id="KW-0808">Transferase</keyword>
<gene>
    <name evidence="1" type="primary">rlmJ</name>
    <name evidence="2" type="ORF">ThimaDRAFT_0928</name>
</gene>
<evidence type="ECO:0000256" key="1">
    <source>
        <dbReference type="HAMAP-Rule" id="MF_00934"/>
    </source>
</evidence>
<feature type="site" description="Interaction with substrate rRNA" evidence="1">
    <location>
        <position position="46"/>
    </location>
</feature>
<comment type="similarity">
    <text evidence="1">Belongs to the RlmJ family.</text>
</comment>
<keyword evidence="1" id="KW-0698">rRNA processing</keyword>
<dbReference type="STRING" id="768671.ThimaDRAFT_0928"/>
<dbReference type="InterPro" id="IPR029063">
    <property type="entry name" value="SAM-dependent_MTases_sf"/>
</dbReference>
<dbReference type="GO" id="GO:0003723">
    <property type="term" value="F:RNA binding"/>
    <property type="evidence" value="ECO:0007669"/>
    <property type="project" value="UniProtKB-UniRule"/>
</dbReference>
<comment type="subunit">
    <text evidence="1">Monomer.</text>
</comment>
<protein>
    <recommendedName>
        <fullName evidence="1">Ribosomal RNA large subunit methyltransferase J</fullName>
        <ecNumber evidence="1">2.1.1.266</ecNumber>
    </recommendedName>
    <alternativeName>
        <fullName evidence="1">23S rRNA (adenine(2030)-N6)-methyltransferase</fullName>
    </alternativeName>
    <alternativeName>
        <fullName evidence="1">23S rRNA m6A2030 methyltransferase</fullName>
    </alternativeName>
</protein>
<comment type="function">
    <text evidence="1">Specifically methylates the adenine in position 2030 of 23S rRNA.</text>
</comment>
<keyword evidence="1" id="KW-0489">Methyltransferase</keyword>
<dbReference type="EC" id="2.1.1.266" evidence="1"/>